<evidence type="ECO:0000313" key="3">
    <source>
        <dbReference type="Proteomes" id="UP000292507"/>
    </source>
</evidence>
<feature type="region of interest" description="Disordered" evidence="1">
    <location>
        <begin position="1"/>
        <end position="100"/>
    </location>
</feature>
<name>A0A4Q7YAR5_9ACTN</name>
<dbReference type="AlphaFoldDB" id="A0A4Q7YAR5"/>
<dbReference type="Proteomes" id="UP000292507">
    <property type="component" value="Unassembled WGS sequence"/>
</dbReference>
<gene>
    <name evidence="2" type="ORF">BKA19_3002</name>
</gene>
<organism evidence="2 3">
    <name type="scientific">Blastococcus saxobsidens</name>
    <dbReference type="NCBI Taxonomy" id="138336"/>
    <lineage>
        <taxon>Bacteria</taxon>
        <taxon>Bacillati</taxon>
        <taxon>Actinomycetota</taxon>
        <taxon>Actinomycetes</taxon>
        <taxon>Geodermatophilales</taxon>
        <taxon>Geodermatophilaceae</taxon>
        <taxon>Blastococcus</taxon>
    </lineage>
</organism>
<evidence type="ECO:0000256" key="1">
    <source>
        <dbReference type="SAM" id="MobiDB-lite"/>
    </source>
</evidence>
<dbReference type="EMBL" id="SHKV01000001">
    <property type="protein sequence ID" value="RZU33281.1"/>
    <property type="molecule type" value="Genomic_DNA"/>
</dbReference>
<feature type="compositionally biased region" description="Low complexity" evidence="1">
    <location>
        <begin position="10"/>
        <end position="21"/>
    </location>
</feature>
<comment type="caution">
    <text evidence="2">The sequence shown here is derived from an EMBL/GenBank/DDBJ whole genome shotgun (WGS) entry which is preliminary data.</text>
</comment>
<sequence>MGRHTAADGASAHPLVAAALAQRPADVTGAHREEPASAGEGGNVGWPQAPEPSAPRPGESPVGWPGGSGRDDQDTAVEDEPARTPPRLGWRRLFGAARAA</sequence>
<protein>
    <submittedName>
        <fullName evidence="2">Uncharacterized protein</fullName>
    </submittedName>
</protein>
<proteinExistence type="predicted"/>
<evidence type="ECO:0000313" key="2">
    <source>
        <dbReference type="EMBL" id="RZU33281.1"/>
    </source>
</evidence>
<dbReference type="RefSeq" id="WP_104530210.1">
    <property type="nucleotide sequence ID" value="NZ_POQT01000044.1"/>
</dbReference>
<reference evidence="2 3" key="1">
    <citation type="submission" date="2019-02" db="EMBL/GenBank/DDBJ databases">
        <title>Sequencing the genomes of 1000 actinobacteria strains.</title>
        <authorList>
            <person name="Klenk H.-P."/>
        </authorList>
    </citation>
    <scope>NUCLEOTIDE SEQUENCE [LARGE SCALE GENOMIC DNA]</scope>
    <source>
        <strain evidence="2 3">DSM 44509</strain>
    </source>
</reference>
<keyword evidence="3" id="KW-1185">Reference proteome</keyword>
<accession>A0A4Q7YAR5</accession>